<dbReference type="Gene3D" id="3.30.1390.30">
    <property type="entry name" value="Penicillin-binding protein 2a, domain 3"/>
    <property type="match status" value="1"/>
</dbReference>
<dbReference type="GO" id="GO:0009002">
    <property type="term" value="F:serine-type D-Ala-D-Ala carboxypeptidase activity"/>
    <property type="evidence" value="ECO:0007669"/>
    <property type="project" value="InterPro"/>
</dbReference>
<dbReference type="GO" id="GO:0006508">
    <property type="term" value="P:proteolysis"/>
    <property type="evidence" value="ECO:0007669"/>
    <property type="project" value="UniProtKB-KW"/>
</dbReference>
<dbReference type="PANTHER" id="PTHR30627">
    <property type="entry name" value="PEPTIDOGLYCAN D,D-TRANSPEPTIDASE"/>
    <property type="match status" value="1"/>
</dbReference>
<keyword evidence="8" id="KW-0378">Hydrolase</keyword>
<dbReference type="Gene3D" id="3.90.1310.10">
    <property type="entry name" value="Penicillin-binding protein 2a (Domain 2)"/>
    <property type="match status" value="1"/>
</dbReference>
<dbReference type="Gene3D" id="3.40.710.10">
    <property type="entry name" value="DD-peptidase/beta-lactamase superfamily"/>
    <property type="match status" value="1"/>
</dbReference>
<reference evidence="17" key="1">
    <citation type="journal article" date="2020" name="mSystems">
        <title>Genome- and Community-Level Interaction Insights into Carbon Utilization and Element Cycling Functions of Hydrothermarchaeota in Hydrothermal Sediment.</title>
        <authorList>
            <person name="Zhou Z."/>
            <person name="Liu Y."/>
            <person name="Xu W."/>
            <person name="Pan J."/>
            <person name="Luo Z.H."/>
            <person name="Li M."/>
        </authorList>
    </citation>
    <scope>NUCLEOTIDE SEQUENCE [LARGE SCALE GENOMIC DNA]</scope>
    <source>
        <strain evidence="17">SpSt-503</strain>
    </source>
</reference>
<evidence type="ECO:0000256" key="13">
    <source>
        <dbReference type="ARBA" id="ARBA00023316"/>
    </source>
</evidence>
<dbReference type="Pfam" id="PF00905">
    <property type="entry name" value="Transpeptidase"/>
    <property type="match status" value="1"/>
</dbReference>
<evidence type="ECO:0000256" key="4">
    <source>
        <dbReference type="ARBA" id="ARBA00022519"/>
    </source>
</evidence>
<evidence type="ECO:0000313" key="17">
    <source>
        <dbReference type="EMBL" id="HFH27917.1"/>
    </source>
</evidence>
<keyword evidence="10" id="KW-0573">Peptidoglycan synthesis</keyword>
<evidence type="ECO:0000256" key="14">
    <source>
        <dbReference type="SAM" id="Phobius"/>
    </source>
</evidence>
<keyword evidence="3" id="KW-1003">Cell membrane</keyword>
<dbReference type="FunFam" id="3.40.710.10:FF:000024">
    <property type="entry name" value="Penicillin-binding protein 2"/>
    <property type="match status" value="1"/>
</dbReference>
<keyword evidence="4" id="KW-0997">Cell inner membrane</keyword>
<gene>
    <name evidence="17" type="primary">mrdA</name>
    <name evidence="17" type="ORF">ENS59_00145</name>
</gene>
<keyword evidence="13" id="KW-0961">Cell wall biogenesis/degradation</keyword>
<dbReference type="InterPro" id="IPR017790">
    <property type="entry name" value="Penicillin-binding_protein_2"/>
</dbReference>
<keyword evidence="7 14" id="KW-0812">Transmembrane</keyword>
<dbReference type="GO" id="GO:0071972">
    <property type="term" value="F:peptidoglycan L,D-transpeptidase activity"/>
    <property type="evidence" value="ECO:0007669"/>
    <property type="project" value="TreeGrafter"/>
</dbReference>
<protein>
    <submittedName>
        <fullName evidence="17">Penicillin-binding protein 2</fullName>
    </submittedName>
</protein>
<evidence type="ECO:0000256" key="7">
    <source>
        <dbReference type="ARBA" id="ARBA00022692"/>
    </source>
</evidence>
<evidence type="ECO:0000256" key="1">
    <source>
        <dbReference type="ARBA" id="ARBA00004167"/>
    </source>
</evidence>
<sequence>MSLKIPIGEERPAERIAFLQILYIVIFALYAIKLFSMQIISGNVYRSKATNIAQRVSIIPAQRGEIFDRNINQPIVLNIDSFAVQITPAEIPKESIPIVFQTVADIIGISKKSIDAKIPSQYYSMYQPVDIAVNVPFESIAKLAEHKSELPGVSWRSNPIRNYVDTGSLAHIIGYVGDITKDELKLLYNKGYQSGDIIGKAGIEKQYDEILRGKNGREIKIVDVRGKKITGIDNTITESPEMGKNLVLTIDRSMQTLAEKALGERMGSVVILKPSTGEILAMVSYPWYDPNLFNKNDASLAYQQLLEDPKKPLLNRAIQSSYPPASTFKVIMSTAILNEKAYPPEKTIECKGEISYGNRVWKCWIHKPGHGYLNLQQALAQSCDIYFWVTGRDYLGAERIVTYAKDFGFGELTGIDIPGEIAGFVPTPQWKERKFHEKWLAGDTMNMSIGQGYTLVTPLQMANMVAMVVNNGTIYQPHLLKEIRDPVSGAIVKTIKPSVLHQSDIDKSVFQTVRDNMRSVITEGTARFPMNIKAVQVAGKTGTGEVGLSDRWHSWFAAYAPYNSDNPDDQIVVSIIVEASNSWEWWAPYASAIIFQGIFAQQTYEEAVKALGLQYLMSPRERRE</sequence>
<evidence type="ECO:0000256" key="11">
    <source>
        <dbReference type="ARBA" id="ARBA00022989"/>
    </source>
</evidence>
<dbReference type="InterPro" id="IPR050515">
    <property type="entry name" value="Beta-lactam/transpept"/>
</dbReference>
<evidence type="ECO:0000256" key="3">
    <source>
        <dbReference type="ARBA" id="ARBA00022475"/>
    </source>
</evidence>
<dbReference type="GO" id="GO:0005886">
    <property type="term" value="C:plasma membrane"/>
    <property type="evidence" value="ECO:0007669"/>
    <property type="project" value="UniProtKB-SubCell"/>
</dbReference>
<organism evidence="17">
    <name type="scientific">Gracilinema caldarium</name>
    <dbReference type="NCBI Taxonomy" id="215591"/>
    <lineage>
        <taxon>Bacteria</taxon>
        <taxon>Pseudomonadati</taxon>
        <taxon>Spirochaetota</taxon>
        <taxon>Spirochaetia</taxon>
        <taxon>Spirochaetales</taxon>
        <taxon>Breznakiellaceae</taxon>
        <taxon>Gracilinema</taxon>
    </lineage>
</organism>
<evidence type="ECO:0000259" key="15">
    <source>
        <dbReference type="Pfam" id="PF00905"/>
    </source>
</evidence>
<dbReference type="InterPro" id="IPR001460">
    <property type="entry name" value="PCN-bd_Tpept"/>
</dbReference>
<dbReference type="SUPFAM" id="SSF56519">
    <property type="entry name" value="Penicillin binding protein dimerisation domain"/>
    <property type="match status" value="1"/>
</dbReference>
<keyword evidence="5" id="KW-0121">Carboxypeptidase</keyword>
<dbReference type="InterPro" id="IPR005311">
    <property type="entry name" value="PBP_dimer"/>
</dbReference>
<dbReference type="GO" id="GO:0009252">
    <property type="term" value="P:peptidoglycan biosynthetic process"/>
    <property type="evidence" value="ECO:0007669"/>
    <property type="project" value="UniProtKB-KW"/>
</dbReference>
<evidence type="ECO:0000259" key="16">
    <source>
        <dbReference type="Pfam" id="PF03717"/>
    </source>
</evidence>
<evidence type="ECO:0000256" key="9">
    <source>
        <dbReference type="ARBA" id="ARBA00022960"/>
    </source>
</evidence>
<accession>A0A7C3E2W0</accession>
<feature type="transmembrane region" description="Helical" evidence="14">
    <location>
        <begin position="21"/>
        <end position="40"/>
    </location>
</feature>
<name>A0A7C3E2W0_9SPIR</name>
<dbReference type="NCBIfam" id="TIGR03423">
    <property type="entry name" value="pbp2_mrdA"/>
    <property type="match status" value="1"/>
</dbReference>
<comment type="caution">
    <text evidence="17">The sequence shown here is derived from an EMBL/GenBank/DDBJ whole genome shotgun (WGS) entry which is preliminary data.</text>
</comment>
<proteinExistence type="predicted"/>
<dbReference type="Pfam" id="PF03717">
    <property type="entry name" value="PBP_dimer"/>
    <property type="match status" value="1"/>
</dbReference>
<dbReference type="EMBL" id="DSVL01000003">
    <property type="protein sequence ID" value="HFH27917.1"/>
    <property type="molecule type" value="Genomic_DNA"/>
</dbReference>
<comment type="subcellular location">
    <subcellularLocation>
        <location evidence="2">Cell membrane</location>
    </subcellularLocation>
    <subcellularLocation>
        <location evidence="1">Membrane</location>
        <topology evidence="1">Single-pass membrane protein</topology>
    </subcellularLocation>
</comment>
<keyword evidence="12 14" id="KW-0472">Membrane</keyword>
<evidence type="ECO:0000256" key="10">
    <source>
        <dbReference type="ARBA" id="ARBA00022984"/>
    </source>
</evidence>
<dbReference type="PANTHER" id="PTHR30627:SF2">
    <property type="entry name" value="PEPTIDOGLYCAN D,D-TRANSPEPTIDASE MRDA"/>
    <property type="match status" value="1"/>
</dbReference>
<keyword evidence="9" id="KW-0133">Cell shape</keyword>
<dbReference type="GO" id="GO:0071555">
    <property type="term" value="P:cell wall organization"/>
    <property type="evidence" value="ECO:0007669"/>
    <property type="project" value="UniProtKB-KW"/>
</dbReference>
<keyword evidence="6" id="KW-0645">Protease</keyword>
<dbReference type="InterPro" id="IPR012338">
    <property type="entry name" value="Beta-lactam/transpept-like"/>
</dbReference>
<evidence type="ECO:0000256" key="8">
    <source>
        <dbReference type="ARBA" id="ARBA00022801"/>
    </source>
</evidence>
<dbReference type="SUPFAM" id="SSF56601">
    <property type="entry name" value="beta-lactamase/transpeptidase-like"/>
    <property type="match status" value="1"/>
</dbReference>
<evidence type="ECO:0000256" key="2">
    <source>
        <dbReference type="ARBA" id="ARBA00004236"/>
    </source>
</evidence>
<evidence type="ECO:0000256" key="6">
    <source>
        <dbReference type="ARBA" id="ARBA00022670"/>
    </source>
</evidence>
<evidence type="ECO:0000256" key="12">
    <source>
        <dbReference type="ARBA" id="ARBA00023136"/>
    </source>
</evidence>
<dbReference type="InterPro" id="IPR036138">
    <property type="entry name" value="PBP_dimer_sf"/>
</dbReference>
<dbReference type="GO" id="GO:0008360">
    <property type="term" value="P:regulation of cell shape"/>
    <property type="evidence" value="ECO:0007669"/>
    <property type="project" value="UniProtKB-KW"/>
</dbReference>
<dbReference type="AlphaFoldDB" id="A0A7C3E2W0"/>
<keyword evidence="11 14" id="KW-1133">Transmembrane helix</keyword>
<feature type="domain" description="Penicillin-binding protein dimerisation" evidence="16">
    <location>
        <begin position="59"/>
        <end position="230"/>
    </location>
</feature>
<dbReference type="GO" id="GO:0008658">
    <property type="term" value="F:penicillin binding"/>
    <property type="evidence" value="ECO:0007669"/>
    <property type="project" value="InterPro"/>
</dbReference>
<evidence type="ECO:0000256" key="5">
    <source>
        <dbReference type="ARBA" id="ARBA00022645"/>
    </source>
</evidence>
<feature type="domain" description="Penicillin-binding protein transpeptidase" evidence="15">
    <location>
        <begin position="267"/>
        <end position="581"/>
    </location>
</feature>